<dbReference type="SUPFAM" id="SSF46955">
    <property type="entry name" value="Putative DNA-binding domain"/>
    <property type="match status" value="1"/>
</dbReference>
<reference evidence="3" key="1">
    <citation type="submission" date="2020-09" db="EMBL/GenBank/DDBJ databases">
        <title>Nocardioides sp. strain MJB4 16S ribosomal RNA gene Genome sequencing and assembly.</title>
        <authorList>
            <person name="Kim I."/>
        </authorList>
    </citation>
    <scope>NUCLEOTIDE SEQUENCE</scope>
    <source>
        <strain evidence="3">MJB4</strain>
    </source>
</reference>
<protein>
    <submittedName>
        <fullName evidence="3">Excisionase family DNA-binding protein</fullName>
    </submittedName>
</protein>
<feature type="domain" description="Helix-turn-helix" evidence="2">
    <location>
        <begin position="41"/>
        <end position="87"/>
    </location>
</feature>
<gene>
    <name evidence="3" type="ORF">IE331_09620</name>
</gene>
<sequence length="102" mass="11223">MAEGGGPSGQGTRTREEIGRNRQRTAPVGTRVRTVTEPWVSADVIAGYLGVTKDSIYAWIAKKDMPAHRVGRLWKFKVTEVDEWVRSSGADETAKPPKKGAR</sequence>
<evidence type="ECO:0000259" key="2">
    <source>
        <dbReference type="Pfam" id="PF12728"/>
    </source>
</evidence>
<dbReference type="Gene3D" id="1.10.10.10">
    <property type="entry name" value="Winged helix-like DNA-binding domain superfamily/Winged helix DNA-binding domain"/>
    <property type="match status" value="1"/>
</dbReference>
<name>A0A927Q1B4_9ACTN</name>
<dbReference type="NCBIfam" id="TIGR01764">
    <property type="entry name" value="excise"/>
    <property type="match status" value="1"/>
</dbReference>
<dbReference type="Pfam" id="PF12728">
    <property type="entry name" value="HTH_17"/>
    <property type="match status" value="1"/>
</dbReference>
<evidence type="ECO:0000313" key="4">
    <source>
        <dbReference type="Proteomes" id="UP000616839"/>
    </source>
</evidence>
<dbReference type="GO" id="GO:0003677">
    <property type="term" value="F:DNA binding"/>
    <property type="evidence" value="ECO:0007669"/>
    <property type="project" value="UniProtKB-KW"/>
</dbReference>
<comment type="caution">
    <text evidence="3">The sequence shown here is derived from an EMBL/GenBank/DDBJ whole genome shotgun (WGS) entry which is preliminary data.</text>
</comment>
<dbReference type="Proteomes" id="UP000616839">
    <property type="component" value="Unassembled WGS sequence"/>
</dbReference>
<keyword evidence="3" id="KW-0238">DNA-binding</keyword>
<dbReference type="InterPro" id="IPR009061">
    <property type="entry name" value="DNA-bd_dom_put_sf"/>
</dbReference>
<dbReference type="EMBL" id="JACYXZ010000002">
    <property type="protein sequence ID" value="MBD8869882.1"/>
    <property type="molecule type" value="Genomic_DNA"/>
</dbReference>
<dbReference type="InterPro" id="IPR041657">
    <property type="entry name" value="HTH_17"/>
</dbReference>
<evidence type="ECO:0000313" key="3">
    <source>
        <dbReference type="EMBL" id="MBD8869882.1"/>
    </source>
</evidence>
<proteinExistence type="predicted"/>
<feature type="region of interest" description="Disordered" evidence="1">
    <location>
        <begin position="1"/>
        <end position="30"/>
    </location>
</feature>
<dbReference type="InterPro" id="IPR036388">
    <property type="entry name" value="WH-like_DNA-bd_sf"/>
</dbReference>
<keyword evidence="4" id="KW-1185">Reference proteome</keyword>
<evidence type="ECO:0000256" key="1">
    <source>
        <dbReference type="SAM" id="MobiDB-lite"/>
    </source>
</evidence>
<organism evidence="3 4">
    <name type="scientific">Nocardioides donggukensis</name>
    <dbReference type="NCBI Taxonomy" id="2774019"/>
    <lineage>
        <taxon>Bacteria</taxon>
        <taxon>Bacillati</taxon>
        <taxon>Actinomycetota</taxon>
        <taxon>Actinomycetes</taxon>
        <taxon>Propionibacteriales</taxon>
        <taxon>Nocardioidaceae</taxon>
        <taxon>Nocardioides</taxon>
    </lineage>
</organism>
<accession>A0A927Q1B4</accession>
<dbReference type="AlphaFoldDB" id="A0A927Q1B4"/>
<dbReference type="InterPro" id="IPR010093">
    <property type="entry name" value="SinI_DNA-bd"/>
</dbReference>